<proteinExistence type="predicted"/>
<dbReference type="GO" id="GO:0003824">
    <property type="term" value="F:catalytic activity"/>
    <property type="evidence" value="ECO:0007669"/>
    <property type="project" value="InterPro"/>
</dbReference>
<feature type="domain" description="Amidase" evidence="1">
    <location>
        <begin position="50"/>
        <end position="287"/>
    </location>
</feature>
<dbReference type="InterPro" id="IPR036928">
    <property type="entry name" value="AS_sf"/>
</dbReference>
<organism evidence="2 3">
    <name type="scientific">Candidula unifasciata</name>
    <dbReference type="NCBI Taxonomy" id="100452"/>
    <lineage>
        <taxon>Eukaryota</taxon>
        <taxon>Metazoa</taxon>
        <taxon>Spiralia</taxon>
        <taxon>Lophotrochozoa</taxon>
        <taxon>Mollusca</taxon>
        <taxon>Gastropoda</taxon>
        <taxon>Heterobranchia</taxon>
        <taxon>Euthyneura</taxon>
        <taxon>Panpulmonata</taxon>
        <taxon>Eupulmonata</taxon>
        <taxon>Stylommatophora</taxon>
        <taxon>Helicina</taxon>
        <taxon>Helicoidea</taxon>
        <taxon>Geomitridae</taxon>
        <taxon>Candidula</taxon>
    </lineage>
</organism>
<comment type="caution">
    <text evidence="2">The sequence shown here is derived from an EMBL/GenBank/DDBJ whole genome shotgun (WGS) entry which is preliminary data.</text>
</comment>
<dbReference type="AlphaFoldDB" id="A0A8S3ZZ12"/>
<dbReference type="InterPro" id="IPR000120">
    <property type="entry name" value="Amidase"/>
</dbReference>
<dbReference type="OrthoDB" id="421993at2759"/>
<sequence>SVNETFDTLKSLDTMCDLVPEVKYPRIPGYRPKPEDRFGNAWVWRCDIAGAPFGKLFGKSVAITDNTAVAGVPMSNGSQLLDGYMPEYDATVITRILDAGGRIVGKAACDDFCFGAMGFSAVDGYISNPEHPEQRVGGSSGGSAVLVATGQVDLAIGADQSGSVRVPAAWTGTVGLKPTFGLVPYTGVVPVEPSVDHVGPITRNVSDCALFLEVIAGNDSLDGRQAITIEIPDYSKMLEVNMTGKVIGVLQEGFQTCTQETQAAVREFLATVVQAGFVLKRVSVPLHLH</sequence>
<dbReference type="InterPro" id="IPR023631">
    <property type="entry name" value="Amidase_dom"/>
</dbReference>
<keyword evidence="3" id="KW-1185">Reference proteome</keyword>
<dbReference type="PANTHER" id="PTHR11895">
    <property type="entry name" value="TRANSAMIDASE"/>
    <property type="match status" value="1"/>
</dbReference>
<dbReference type="Gene3D" id="3.90.1300.10">
    <property type="entry name" value="Amidase signature (AS) domain"/>
    <property type="match status" value="1"/>
</dbReference>
<evidence type="ECO:0000313" key="3">
    <source>
        <dbReference type="Proteomes" id="UP000678393"/>
    </source>
</evidence>
<name>A0A8S3ZZ12_9EUPU</name>
<gene>
    <name evidence="2" type="ORF">CUNI_LOCUS18828</name>
</gene>
<dbReference type="SUPFAM" id="SSF75304">
    <property type="entry name" value="Amidase signature (AS) enzymes"/>
    <property type="match status" value="1"/>
</dbReference>
<feature type="non-terminal residue" evidence="2">
    <location>
        <position position="1"/>
    </location>
</feature>
<reference evidence="2" key="1">
    <citation type="submission" date="2021-04" db="EMBL/GenBank/DDBJ databases">
        <authorList>
            <consortium name="Molecular Ecology Group"/>
        </authorList>
    </citation>
    <scope>NUCLEOTIDE SEQUENCE</scope>
</reference>
<dbReference type="EMBL" id="CAJHNH020006046">
    <property type="protein sequence ID" value="CAG5133270.1"/>
    <property type="molecule type" value="Genomic_DNA"/>
</dbReference>
<feature type="non-terminal residue" evidence="2">
    <location>
        <position position="289"/>
    </location>
</feature>
<dbReference type="PANTHER" id="PTHR11895:SF170">
    <property type="entry name" value="AMIDASE"/>
    <property type="match status" value="1"/>
</dbReference>
<dbReference type="Proteomes" id="UP000678393">
    <property type="component" value="Unassembled WGS sequence"/>
</dbReference>
<evidence type="ECO:0000259" key="1">
    <source>
        <dbReference type="Pfam" id="PF01425"/>
    </source>
</evidence>
<accession>A0A8S3ZZ12</accession>
<dbReference type="Pfam" id="PF01425">
    <property type="entry name" value="Amidase"/>
    <property type="match status" value="1"/>
</dbReference>
<protein>
    <recommendedName>
        <fullName evidence="1">Amidase domain-containing protein</fullName>
    </recommendedName>
</protein>
<evidence type="ECO:0000313" key="2">
    <source>
        <dbReference type="EMBL" id="CAG5133270.1"/>
    </source>
</evidence>